<evidence type="ECO:0000313" key="4">
    <source>
        <dbReference type="Proteomes" id="UP000287144"/>
    </source>
</evidence>
<keyword evidence="4" id="KW-1185">Reference proteome</keyword>
<dbReference type="Gene3D" id="1.25.40.10">
    <property type="entry name" value="Tetratricopeptide repeat domain"/>
    <property type="match status" value="1"/>
</dbReference>
<comment type="caution">
    <text evidence="3">The sequence shown here is derived from an EMBL/GenBank/DDBJ whole genome shotgun (WGS) entry which is preliminary data.</text>
</comment>
<feature type="domain" description="Heterokaryon incompatibility" evidence="2">
    <location>
        <begin position="518"/>
        <end position="661"/>
    </location>
</feature>
<feature type="compositionally biased region" description="Polar residues" evidence="1">
    <location>
        <begin position="1063"/>
        <end position="1077"/>
    </location>
</feature>
<gene>
    <name evidence="3" type="ORF">CEP52_004272</name>
</gene>
<feature type="compositionally biased region" description="Acidic residues" evidence="1">
    <location>
        <begin position="75"/>
        <end position="114"/>
    </location>
</feature>
<feature type="region of interest" description="Disordered" evidence="1">
    <location>
        <begin position="1056"/>
        <end position="1079"/>
    </location>
</feature>
<accession>A0A428U4C1</accession>
<evidence type="ECO:0000256" key="1">
    <source>
        <dbReference type="SAM" id="MobiDB-lite"/>
    </source>
</evidence>
<evidence type="ECO:0000259" key="2">
    <source>
        <dbReference type="Pfam" id="PF06985"/>
    </source>
</evidence>
<dbReference type="InterPro" id="IPR011990">
    <property type="entry name" value="TPR-like_helical_dom_sf"/>
</dbReference>
<feature type="compositionally biased region" description="Polar residues" evidence="1">
    <location>
        <begin position="29"/>
        <end position="41"/>
    </location>
</feature>
<dbReference type="STRING" id="1325735.A0A428U4C1"/>
<protein>
    <recommendedName>
        <fullName evidence="2">Heterokaryon incompatibility domain-containing protein</fullName>
    </recommendedName>
</protein>
<dbReference type="SUPFAM" id="SSF48452">
    <property type="entry name" value="TPR-like"/>
    <property type="match status" value="1"/>
</dbReference>
<name>A0A428U4C1_9HYPO</name>
<dbReference type="InterPro" id="IPR052895">
    <property type="entry name" value="HetReg/Transcr_Mod"/>
</dbReference>
<dbReference type="Proteomes" id="UP000287144">
    <property type="component" value="Unassembled WGS sequence"/>
</dbReference>
<dbReference type="AlphaFoldDB" id="A0A428U4C1"/>
<proteinExistence type="predicted"/>
<dbReference type="PANTHER" id="PTHR24148">
    <property type="entry name" value="ANKYRIN REPEAT DOMAIN-CONTAINING PROTEIN 39 HOMOLOG-RELATED"/>
    <property type="match status" value="1"/>
</dbReference>
<dbReference type="Pfam" id="PF06985">
    <property type="entry name" value="HET"/>
    <property type="match status" value="1"/>
</dbReference>
<sequence length="1265" mass="142510">MGDDFVLAQNQVLSKTPGEPLSETEPKSETTAVLSSDTNLSPAPEDFGSSYDSHVPTKQRQECEADTSDANASDSDWDTIDEDTLEETVDDDSASDRTTEDDETSEADSEDENASEWKHFRPTWDEGDDLVAWASDNMDPDSVIPAQFMRAMGKMYQKRGKYEMAESLLRMAQDELDRIAGRLHEYTLDTVFSLAAVLSHLGKLDEAGKLARRAVQGYLKAKGPENATTLRVLGEISRAYSAEVPLSAVSIMLGDLGSVLALAGHPANANLAFQWKYDRSADLARRWPPGYKEDVYGDKFHSWLRDVAKEVQGINAGLSSSDPFLIGGEETPAEALSTYLMQHVTAELTREFMGISLSGESDPIRVATDSVQTWVQDTINNIPSWDPLFGTSSSTETVLASLTRHVIAKTIQDEDLWNSLAGLWKYNPNYPPNQQEVPSIEGLATRLMAEARPAKETIPRESSPPTTSFVTISDSLYDTLPLNEGGTLIRLLELLPGDTDEPLVCNLVVANMLDTPVYEAVSYTWGIDAGLTQEAAVRVNNIRLQVTPNLHACLIALRYPDASRMLWVDAICINQKDDDEKSEQVARMTTIYSSASHVLVYLGDGDEVDEAFFRYFNRERKDGESFQAILGRLGLHRRDIFAGLFALCGREWWTRIWIQQEFALSPTDPTFCVGHLRTQALPLIQDVLEILPQTSGMVYEPEMGRWNLSSRLSQRTRQVINCLAIRSWFEEGSKNLNTILSMTPLSKCSDPRDLIFGRYIFMKPMLRAVFKPDYSLTTESLFEMVAIWLLKIEIGMEIFWLYPSRLSSNSPSWVPDFTKPAANFSFSFPPARERGWRAEGQADDPLDIDCGVLKVYARPLDTISHVFRVGYVPVPELVGQVLFLEQSLLMLAEQDPPHRRHFLSRVLPGLNAKLHLQYWAPGIGEGTSIYGCLPIGEVSWAVERAAGFVVSQIPDSYDRFLSILSHQERHGSRTIALLREFTKACSRFVQSFIRFHELLQSDHLIELFWASLCDLKNLIGRIKDLKTPRESSSTPSWARQHVTGLMNQMIKQIHVSDDPSPVATENDSTERPLSSSPEYEEIQATISDCQFEEEVHLRARFVVHLAKLFKSSVDADGEWIRPPGQFADEEEKQVPRLKEEISKDWYRSPDRLSAIFYREPPDLFYKKAPTWIAAERLDRVVEVPHRTIFVTEQRLVGVGRTGVTDIRVGDELVMLENAVFPMVIRPQELGFHEIVGYANIHGLDGDAFHRLGQEQKPPRRVFKFK</sequence>
<dbReference type="InterPro" id="IPR010730">
    <property type="entry name" value="HET"/>
</dbReference>
<dbReference type="PANTHER" id="PTHR24148:SF82">
    <property type="entry name" value="HETEROKARYON INCOMPATIBILITY DOMAIN-CONTAINING PROTEIN"/>
    <property type="match status" value="1"/>
</dbReference>
<feature type="region of interest" description="Disordered" evidence="1">
    <location>
        <begin position="1"/>
        <end position="121"/>
    </location>
</feature>
<evidence type="ECO:0000313" key="3">
    <source>
        <dbReference type="EMBL" id="RSM09173.1"/>
    </source>
</evidence>
<reference evidence="3 4" key="1">
    <citation type="submission" date="2017-06" db="EMBL/GenBank/DDBJ databases">
        <title>Comparative genomic analysis of Ambrosia Fusariam Clade fungi.</title>
        <authorList>
            <person name="Stajich J.E."/>
            <person name="Carrillo J."/>
            <person name="Kijimoto T."/>
            <person name="Eskalen A."/>
            <person name="O'Donnell K."/>
            <person name="Kasson M."/>
        </authorList>
    </citation>
    <scope>NUCLEOTIDE SEQUENCE [LARGE SCALE GENOMIC DNA]</scope>
    <source>
        <strain evidence="3 4">NRRL62579</strain>
    </source>
</reference>
<dbReference type="EMBL" id="NKCK01000030">
    <property type="protein sequence ID" value="RSM09173.1"/>
    <property type="molecule type" value="Genomic_DNA"/>
</dbReference>
<organism evidence="3 4">
    <name type="scientific">Fusarium oligoseptatum</name>
    <dbReference type="NCBI Taxonomy" id="2604345"/>
    <lineage>
        <taxon>Eukaryota</taxon>
        <taxon>Fungi</taxon>
        <taxon>Dikarya</taxon>
        <taxon>Ascomycota</taxon>
        <taxon>Pezizomycotina</taxon>
        <taxon>Sordariomycetes</taxon>
        <taxon>Hypocreomycetidae</taxon>
        <taxon>Hypocreales</taxon>
        <taxon>Nectriaceae</taxon>
        <taxon>Fusarium</taxon>
        <taxon>Fusarium solani species complex</taxon>
    </lineage>
</organism>